<gene>
    <name evidence="2" type="ORF">GCM10008023_39110</name>
</gene>
<feature type="chain" id="PRO_5045709106" description="DUF1134 domain-containing protein" evidence="1">
    <location>
        <begin position="35"/>
        <end position="160"/>
    </location>
</feature>
<evidence type="ECO:0000256" key="1">
    <source>
        <dbReference type="SAM" id="SignalP"/>
    </source>
</evidence>
<keyword evidence="1" id="KW-0732">Signal</keyword>
<organism evidence="2 3">
    <name type="scientific">Sphingomonas glacialis</name>
    <dbReference type="NCBI Taxonomy" id="658225"/>
    <lineage>
        <taxon>Bacteria</taxon>
        <taxon>Pseudomonadati</taxon>
        <taxon>Pseudomonadota</taxon>
        <taxon>Alphaproteobacteria</taxon>
        <taxon>Sphingomonadales</taxon>
        <taxon>Sphingomonadaceae</taxon>
        <taxon>Sphingomonas</taxon>
    </lineage>
</organism>
<keyword evidence="3" id="KW-1185">Reference proteome</keyword>
<dbReference type="Proteomes" id="UP000652430">
    <property type="component" value="Unassembled WGS sequence"/>
</dbReference>
<comment type="caution">
    <text evidence="2">The sequence shown here is derived from an EMBL/GenBank/DDBJ whole genome shotgun (WGS) entry which is preliminary data.</text>
</comment>
<reference evidence="3" key="1">
    <citation type="journal article" date="2019" name="Int. J. Syst. Evol. Microbiol.">
        <title>The Global Catalogue of Microorganisms (GCM) 10K type strain sequencing project: providing services to taxonomists for standard genome sequencing and annotation.</title>
        <authorList>
            <consortium name="The Broad Institute Genomics Platform"/>
            <consortium name="The Broad Institute Genome Sequencing Center for Infectious Disease"/>
            <person name="Wu L."/>
            <person name="Ma J."/>
        </authorList>
    </citation>
    <scope>NUCLEOTIDE SEQUENCE [LARGE SCALE GENOMIC DNA]</scope>
    <source>
        <strain evidence="3">CGMCC 1.8957</strain>
    </source>
</reference>
<dbReference type="EMBL" id="BNAQ01000010">
    <property type="protein sequence ID" value="GHH25596.1"/>
    <property type="molecule type" value="Genomic_DNA"/>
</dbReference>
<feature type="signal peptide" evidence="1">
    <location>
        <begin position="1"/>
        <end position="34"/>
    </location>
</feature>
<evidence type="ECO:0000313" key="3">
    <source>
        <dbReference type="Proteomes" id="UP000652430"/>
    </source>
</evidence>
<name>A0ABQ3M306_9SPHN</name>
<proteinExistence type="predicted"/>
<protein>
    <recommendedName>
        <fullName evidence="4">DUF1134 domain-containing protein</fullName>
    </recommendedName>
</protein>
<accession>A0ABQ3M306</accession>
<sequence length="160" mass="16497">MFVPAKLEMIVKKLYSAFAALAVAGTIVATVAIAAPAARSDQPNATATFSTETVAVGARYTWGHGILKYNGHSYPFKVEGLGAVGVGVDKVHGVAEVYHLKSPSEFAGTYGRAAIGASLGKAGGESSTMSNEHGVVMNVHARERGIQVNLGVGGVHIKMS</sequence>
<evidence type="ECO:0000313" key="2">
    <source>
        <dbReference type="EMBL" id="GHH25596.1"/>
    </source>
</evidence>
<evidence type="ECO:0008006" key="4">
    <source>
        <dbReference type="Google" id="ProtNLM"/>
    </source>
</evidence>